<dbReference type="EMBL" id="JABSTQ010011487">
    <property type="protein sequence ID" value="KAG0410805.1"/>
    <property type="molecule type" value="Genomic_DNA"/>
</dbReference>
<keyword evidence="2" id="KW-1185">Reference proteome</keyword>
<evidence type="ECO:0000313" key="1">
    <source>
        <dbReference type="EMBL" id="KAG0410805.1"/>
    </source>
</evidence>
<comment type="caution">
    <text evidence="1">The sequence shown here is derived from an EMBL/GenBank/DDBJ whole genome shotgun (WGS) entry which is preliminary data.</text>
</comment>
<reference evidence="1 2" key="1">
    <citation type="journal article" date="2020" name="Cell">
        <title>Large-Scale Comparative Analyses of Tick Genomes Elucidate Their Genetic Diversity and Vector Capacities.</title>
        <authorList>
            <consortium name="Tick Genome and Microbiome Consortium (TIGMIC)"/>
            <person name="Jia N."/>
            <person name="Wang J."/>
            <person name="Shi W."/>
            <person name="Du L."/>
            <person name="Sun Y."/>
            <person name="Zhan W."/>
            <person name="Jiang J.F."/>
            <person name="Wang Q."/>
            <person name="Zhang B."/>
            <person name="Ji P."/>
            <person name="Bell-Sakyi L."/>
            <person name="Cui X.M."/>
            <person name="Yuan T.T."/>
            <person name="Jiang B.G."/>
            <person name="Yang W.F."/>
            <person name="Lam T.T."/>
            <person name="Chang Q.C."/>
            <person name="Ding S.J."/>
            <person name="Wang X.J."/>
            <person name="Zhu J.G."/>
            <person name="Ruan X.D."/>
            <person name="Zhao L."/>
            <person name="Wei J.T."/>
            <person name="Ye R.Z."/>
            <person name="Que T.C."/>
            <person name="Du C.H."/>
            <person name="Zhou Y.H."/>
            <person name="Cheng J.X."/>
            <person name="Dai P.F."/>
            <person name="Guo W.B."/>
            <person name="Han X.H."/>
            <person name="Huang E.J."/>
            <person name="Li L.F."/>
            <person name="Wei W."/>
            <person name="Gao Y.C."/>
            <person name="Liu J.Z."/>
            <person name="Shao H.Z."/>
            <person name="Wang X."/>
            <person name="Wang C.C."/>
            <person name="Yang T.C."/>
            <person name="Huo Q.B."/>
            <person name="Li W."/>
            <person name="Chen H.Y."/>
            <person name="Chen S.E."/>
            <person name="Zhou L.G."/>
            <person name="Ni X.B."/>
            <person name="Tian J.H."/>
            <person name="Sheng Y."/>
            <person name="Liu T."/>
            <person name="Pan Y.S."/>
            <person name="Xia L.Y."/>
            <person name="Li J."/>
            <person name="Zhao F."/>
            <person name="Cao W.C."/>
        </authorList>
    </citation>
    <scope>NUCLEOTIDE SEQUENCE [LARGE SCALE GENOMIC DNA]</scope>
    <source>
        <strain evidence="1">Iper-2018</strain>
    </source>
</reference>
<name>A0AC60NUM0_IXOPE</name>
<protein>
    <submittedName>
        <fullName evidence="1">Uncharacterized protein</fullName>
    </submittedName>
</protein>
<dbReference type="Proteomes" id="UP000805193">
    <property type="component" value="Unassembled WGS sequence"/>
</dbReference>
<evidence type="ECO:0000313" key="2">
    <source>
        <dbReference type="Proteomes" id="UP000805193"/>
    </source>
</evidence>
<sequence>MNRLQAKIAQNKLLDKLKKAQQDSCCSSSHNHQQQQRVATASSSFVRDVGLCAVKQEASTVRVAAARERVPRPRVKGSSTSATVLAATPAVAAPPLALGPSAALRNLRQVWALEKAGLEAEDGAAAGGPHGALDLDSSDSEPSDDDENVWQRPPSFWNCDLDCSDASTVKSVRYLRIHRLRTELRKRYELLCKRQAAARPALERQEVLVHHLAQAARLSPRRAAQVLLEGPPSSSRQVQPRGGKAASLDKPTCCYQDEGGVCAQPALPYTRHCTKHGLNARPSTSRPVTGVEDMASTSTDCTVQAHLQPNFVLTEESRECAAAVRESLSSVSATERKMNLTGEGQKPVSAEPSDEYLVVQVAALNALLSETPCPKCLQPGVAVVQGTRLDLAVKMLLTCSTCGVVSNHWSSPRQEDSRAFEVNLKSMQAMKSVGKGATALTDFWSVMNVSYRGMHHKTFQGHLKSKFSPAADTAAAGVFTDAVNAVRKVYEEMNPTFTKNVAVIYDGTWMTRGHTSHIGVGTVIEYYIGLVLDSVVLSNLCHGCAVGPKPDAEGYSQWVQSHKCQRNTEVKSGRMEVEAALLLFGRSLAKNDLRYTNIVCNGDSRTFLAHSEDATYGFIPFEKEDCINHVQKRMGSALRALITKGKKGQPLGGRGGLTQELIKRLTSYYGNGSQPSMFRGTLVDRRR</sequence>
<gene>
    <name evidence="1" type="ORF">HPB47_012080</name>
</gene>
<organism evidence="1 2">
    <name type="scientific">Ixodes persulcatus</name>
    <name type="common">Taiga tick</name>
    <dbReference type="NCBI Taxonomy" id="34615"/>
    <lineage>
        <taxon>Eukaryota</taxon>
        <taxon>Metazoa</taxon>
        <taxon>Ecdysozoa</taxon>
        <taxon>Arthropoda</taxon>
        <taxon>Chelicerata</taxon>
        <taxon>Arachnida</taxon>
        <taxon>Acari</taxon>
        <taxon>Parasitiformes</taxon>
        <taxon>Ixodida</taxon>
        <taxon>Ixodoidea</taxon>
        <taxon>Ixodidae</taxon>
        <taxon>Ixodinae</taxon>
        <taxon>Ixodes</taxon>
    </lineage>
</organism>
<accession>A0AC60NUM0</accession>
<proteinExistence type="predicted"/>